<protein>
    <recommendedName>
        <fullName evidence="3">Metallopeptidase</fullName>
    </recommendedName>
</protein>
<dbReference type="RefSeq" id="WP_207396168.1">
    <property type="nucleotide sequence ID" value="NZ_JABRWO010000004.1"/>
</dbReference>
<dbReference type="SUPFAM" id="SSF55486">
    <property type="entry name" value="Metalloproteases ('zincins'), catalytic domain"/>
    <property type="match status" value="1"/>
</dbReference>
<gene>
    <name evidence="1" type="ORF">HOV93_18810</name>
</gene>
<dbReference type="Gene3D" id="3.40.390.10">
    <property type="entry name" value="Collagenase (Catalytic Domain)"/>
    <property type="match status" value="1"/>
</dbReference>
<evidence type="ECO:0000313" key="1">
    <source>
        <dbReference type="EMBL" id="MBA2114715.1"/>
    </source>
</evidence>
<dbReference type="InterPro" id="IPR024079">
    <property type="entry name" value="MetalloPept_cat_dom_sf"/>
</dbReference>
<sequence>MYWLVIFTVVLGAETSDNETAKPDPVSAYHQKNIRGWDVFVHKTLLREERETGEAALELIDYQLYEIQRRVPEQAITAIQKIPIWLESDNTHANPCACYHVSADWLSDNGFLREKAKAVEISNAKTFLKWTKEQPFMLLHELSHGYHDRVLGYDEPRIIEAFQRARKSGGYDKVRHINGDEKKHYAIENEREYFAESSEAYFGTNDFYPFVKPELLQHDPEGFRIIEMLWNKKPMADDDQESDADDSSKT</sequence>
<dbReference type="AlphaFoldDB" id="A0A7V8V4B7"/>
<dbReference type="GO" id="GO:0008237">
    <property type="term" value="F:metallopeptidase activity"/>
    <property type="evidence" value="ECO:0007669"/>
    <property type="project" value="InterPro"/>
</dbReference>
<dbReference type="Proteomes" id="UP000551616">
    <property type="component" value="Unassembled WGS sequence"/>
</dbReference>
<keyword evidence="2" id="KW-1185">Reference proteome</keyword>
<dbReference type="EMBL" id="JABRWO010000004">
    <property type="protein sequence ID" value="MBA2114715.1"/>
    <property type="molecule type" value="Genomic_DNA"/>
</dbReference>
<accession>A0A7V8V4B7</accession>
<evidence type="ECO:0008006" key="3">
    <source>
        <dbReference type="Google" id="ProtNLM"/>
    </source>
</evidence>
<proteinExistence type="predicted"/>
<name>A0A7V8V4B7_9BACT</name>
<organism evidence="1 2">
    <name type="scientific">Bremerella alba</name>
    <dbReference type="NCBI Taxonomy" id="980252"/>
    <lineage>
        <taxon>Bacteria</taxon>
        <taxon>Pseudomonadati</taxon>
        <taxon>Planctomycetota</taxon>
        <taxon>Planctomycetia</taxon>
        <taxon>Pirellulales</taxon>
        <taxon>Pirellulaceae</taxon>
        <taxon>Bremerella</taxon>
    </lineage>
</organism>
<reference evidence="1 2" key="1">
    <citation type="submission" date="2020-05" db="EMBL/GenBank/DDBJ databases">
        <title>Bremerella alba sp. nov., a novel planctomycete isolated from the surface of the macroalga Fucus spiralis.</title>
        <authorList>
            <person name="Godinho O."/>
            <person name="Botelho R."/>
            <person name="Albuquerque L."/>
            <person name="Wiegand S."/>
            <person name="Da Costa M.S."/>
            <person name="Lobo-Da-Cunha A."/>
            <person name="Jogler C."/>
            <person name="Lage O.M."/>
        </authorList>
    </citation>
    <scope>NUCLEOTIDE SEQUENCE [LARGE SCALE GENOMIC DNA]</scope>
    <source>
        <strain evidence="1 2">FF15</strain>
    </source>
</reference>
<comment type="caution">
    <text evidence="1">The sequence shown here is derived from an EMBL/GenBank/DDBJ whole genome shotgun (WGS) entry which is preliminary data.</text>
</comment>
<evidence type="ECO:0000313" key="2">
    <source>
        <dbReference type="Proteomes" id="UP000551616"/>
    </source>
</evidence>